<dbReference type="InterPro" id="IPR012341">
    <property type="entry name" value="6hp_glycosidase-like_sf"/>
</dbReference>
<dbReference type="InterPro" id="IPR035398">
    <property type="entry name" value="Bac_rhamnosid_C"/>
</dbReference>
<accession>A0A1I0S6E1</accession>
<protein>
    <submittedName>
        <fullName evidence="4">Alpha-L-rhamnosidase</fullName>
    </submittedName>
</protein>
<dbReference type="PANTHER" id="PTHR34987">
    <property type="entry name" value="C, PUTATIVE (AFU_ORTHOLOGUE AFUA_3G02880)-RELATED"/>
    <property type="match status" value="1"/>
</dbReference>
<proteinExistence type="predicted"/>
<feature type="domain" description="Alpha-L-rhamnosidase six-hairpin glycosidase" evidence="2">
    <location>
        <begin position="201"/>
        <end position="394"/>
    </location>
</feature>
<name>A0A1I0S6E1_9BACT</name>
<keyword evidence="1" id="KW-0732">Signal</keyword>
<dbReference type="Gene3D" id="2.60.420.10">
    <property type="entry name" value="Maltose phosphorylase, domain 3"/>
    <property type="match status" value="1"/>
</dbReference>
<dbReference type="Pfam" id="PF17390">
    <property type="entry name" value="Bac_rhamnosid_C"/>
    <property type="match status" value="1"/>
</dbReference>
<feature type="domain" description="Alpha-L-rhamnosidase C-terminal" evidence="3">
    <location>
        <begin position="529"/>
        <end position="586"/>
    </location>
</feature>
<dbReference type="PANTHER" id="PTHR34987:SF6">
    <property type="entry name" value="ALPHA-L-RHAMNOSIDASE SIX-HAIRPIN GLYCOSIDASE DOMAIN-CONTAINING PROTEIN"/>
    <property type="match status" value="1"/>
</dbReference>
<organism evidence="4 5">
    <name type="scientific">Chitinophaga arvensicola</name>
    <dbReference type="NCBI Taxonomy" id="29529"/>
    <lineage>
        <taxon>Bacteria</taxon>
        <taxon>Pseudomonadati</taxon>
        <taxon>Bacteroidota</taxon>
        <taxon>Chitinophagia</taxon>
        <taxon>Chitinophagales</taxon>
        <taxon>Chitinophagaceae</taxon>
        <taxon>Chitinophaga</taxon>
    </lineage>
</organism>
<sequence>MKIYQQLVTVTAILLSSISSRAQLPPVFDSSRMATVQTTPTVRRYLSPEKIIWQTPDAGDHIHNAARFLLPGNGQADLANQNMCVLKSTSTLHPGLLFDFGKELHGGLQLVTGMYKSGKPVKLRVRFGESVSEAMSDIEPGKNATNDHAVRDMIVEVPWLGKLEVGNTGFRFVRIDLLDDNAELQLKEVRAIFVYRDIPYLGSFKCSDELLNQIWMTGAYTVHLNMQDYLWDGIKRDRLVWIGDMHPETSTISAVFGYNEVVPKSLDLSRDITPLPQYMNGMVSYSMWWVLIQRDWYQHTGNLAYLKQQAAYLKGLLDHLSKKIDANNSEDLQDGTRFLDWPSSENKPGIHAGLQAMMIMTLDAGAALSKVLNDEATVKKCNDAIAKLKKNIPDANGSKQAAALMALSGLVPAKQINDDILSVGGVKDYSTFYGYYMLQAKAKAGDYQGGLNDIRSYWGAMLKLGATTFWEDFNMDWLPNASRIDALVAPGQKDIHGDYGAYCYKGFRHSLCHGWASGPTPWLTEHVLGISVAAPGCKVIRVVPHLGDLQFAEGTFPTPYGLVKVKHTKLANGKIQSDIKAPAQVKIIRE</sequence>
<evidence type="ECO:0000259" key="3">
    <source>
        <dbReference type="Pfam" id="PF17390"/>
    </source>
</evidence>
<dbReference type="Proteomes" id="UP000199310">
    <property type="component" value="Unassembled WGS sequence"/>
</dbReference>
<dbReference type="Gene3D" id="1.50.10.10">
    <property type="match status" value="1"/>
</dbReference>
<dbReference type="OrthoDB" id="9815108at2"/>
<feature type="signal peptide" evidence="1">
    <location>
        <begin position="1"/>
        <end position="22"/>
    </location>
</feature>
<dbReference type="SUPFAM" id="SSF48208">
    <property type="entry name" value="Six-hairpin glycosidases"/>
    <property type="match status" value="1"/>
</dbReference>
<keyword evidence="5" id="KW-1185">Reference proteome</keyword>
<dbReference type="STRING" id="29529.SAMN04488122_4062"/>
<gene>
    <name evidence="4" type="ORF">SAMN04488122_4062</name>
</gene>
<dbReference type="AlphaFoldDB" id="A0A1I0S6E1"/>
<dbReference type="GO" id="GO:0005975">
    <property type="term" value="P:carbohydrate metabolic process"/>
    <property type="evidence" value="ECO:0007669"/>
    <property type="project" value="InterPro"/>
</dbReference>
<feature type="chain" id="PRO_5011704015" evidence="1">
    <location>
        <begin position="23"/>
        <end position="590"/>
    </location>
</feature>
<reference evidence="5" key="1">
    <citation type="submission" date="2016-10" db="EMBL/GenBank/DDBJ databases">
        <authorList>
            <person name="Varghese N."/>
            <person name="Submissions S."/>
        </authorList>
    </citation>
    <scope>NUCLEOTIDE SEQUENCE [LARGE SCALE GENOMIC DNA]</scope>
    <source>
        <strain evidence="5">DSM 3695</strain>
    </source>
</reference>
<dbReference type="RefSeq" id="WP_089897434.1">
    <property type="nucleotide sequence ID" value="NZ_FOJG01000002.1"/>
</dbReference>
<evidence type="ECO:0000313" key="5">
    <source>
        <dbReference type="Proteomes" id="UP000199310"/>
    </source>
</evidence>
<dbReference type="EMBL" id="FOJG01000002">
    <property type="protein sequence ID" value="SEW51000.1"/>
    <property type="molecule type" value="Genomic_DNA"/>
</dbReference>
<evidence type="ECO:0000256" key="1">
    <source>
        <dbReference type="SAM" id="SignalP"/>
    </source>
</evidence>
<dbReference type="InterPro" id="IPR035396">
    <property type="entry name" value="Bac_rhamnosid6H"/>
</dbReference>
<dbReference type="Pfam" id="PF17389">
    <property type="entry name" value="Bac_rhamnosid6H"/>
    <property type="match status" value="1"/>
</dbReference>
<evidence type="ECO:0000313" key="4">
    <source>
        <dbReference type="EMBL" id="SEW51000.1"/>
    </source>
</evidence>
<dbReference type="InterPro" id="IPR008928">
    <property type="entry name" value="6-hairpin_glycosidase_sf"/>
</dbReference>
<evidence type="ECO:0000259" key="2">
    <source>
        <dbReference type="Pfam" id="PF17389"/>
    </source>
</evidence>